<evidence type="ECO:0000256" key="12">
    <source>
        <dbReference type="ARBA" id="ARBA00043086"/>
    </source>
</evidence>
<dbReference type="PROSITE" id="PS51147">
    <property type="entry name" value="PFTA"/>
    <property type="match status" value="4"/>
</dbReference>
<name>G3Q4A6_GASAC</name>
<proteinExistence type="inferred from homology"/>
<dbReference type="Pfam" id="PF01239">
    <property type="entry name" value="PPTA"/>
    <property type="match status" value="4"/>
</dbReference>
<dbReference type="InterPro" id="IPR002088">
    <property type="entry name" value="Prenyl_trans_a"/>
</dbReference>
<dbReference type="EC" id="2.5.1.58" evidence="4"/>
<evidence type="ECO:0000256" key="4">
    <source>
        <dbReference type="ARBA" id="ARBA00012702"/>
    </source>
</evidence>
<dbReference type="GeneTree" id="ENSGT00550000074935"/>
<evidence type="ECO:0000256" key="6">
    <source>
        <dbReference type="ARBA" id="ARBA00022679"/>
    </source>
</evidence>
<evidence type="ECO:0000256" key="11">
    <source>
        <dbReference type="ARBA" id="ARBA00042436"/>
    </source>
</evidence>
<comment type="cofactor">
    <cofactor evidence="1">
        <name>Mg(2+)</name>
        <dbReference type="ChEBI" id="CHEBI:18420"/>
    </cofactor>
</comment>
<reference evidence="14" key="2">
    <citation type="submission" date="2025-08" db="UniProtKB">
        <authorList>
            <consortium name="Ensembl"/>
        </authorList>
    </citation>
    <scope>IDENTIFICATION</scope>
</reference>
<reference evidence="14" key="3">
    <citation type="submission" date="2025-09" db="UniProtKB">
        <authorList>
            <consortium name="Ensembl"/>
        </authorList>
    </citation>
    <scope>IDENTIFICATION</scope>
</reference>
<evidence type="ECO:0000256" key="7">
    <source>
        <dbReference type="ARBA" id="ARBA00022737"/>
    </source>
</evidence>
<evidence type="ECO:0000256" key="3">
    <source>
        <dbReference type="ARBA" id="ARBA00012700"/>
    </source>
</evidence>
<protein>
    <recommendedName>
        <fullName evidence="9">Protein farnesyltransferase/geranylgeranyltransferase type-1 subunit alpha</fullName>
        <ecNumber evidence="4">2.5.1.58</ecNumber>
        <ecNumber evidence="3">2.5.1.59</ecNumber>
    </recommendedName>
    <alternativeName>
        <fullName evidence="12">CAAX farnesyltransferase subunit alpha</fullName>
    </alternativeName>
    <alternativeName>
        <fullName evidence="11">FTase-alpha</fullName>
    </alternativeName>
    <alternativeName>
        <fullName evidence="10">Ras proteins prenyltransferase subunit alpha</fullName>
    </alternativeName>
    <alternativeName>
        <fullName evidence="13">Type I protein geranyl-geranyltransferase subunit alpha</fullName>
    </alternativeName>
</protein>
<keyword evidence="7" id="KW-0677">Repeat</keyword>
<sequence length="348" mass="41046">MSGVRDISSESVEVKEDRGFDVEAEDRIGDGYFLDPTRYIFYKDRKEWADLQPVTQDDGPNPVVKIAYSEKFSDVYDYFRALLKNDERSNRAFALTADAIELNAANYTVWHYRRVLLQALSKDLREEMSYITAIIEEQPKNYQVWHHRRMVVEWLNDPSEELEFIADILSQDAKNYHAWQHRQWVIQEFKLWDNELEFVESLLEEDVRNNSAWNQRHFVISHTTGFSDPAIVEREIQMLQDQGLSSPPSLLERVLELKETHCSPYLLAFLFDCYEDILENSNKKENMLEEDRKETLRKALDICQLLAQEKDTIRKEYWLFLGRSLKNKCCLSEPMVDGFEASGQQENS</sequence>
<dbReference type="Ensembl" id="ENSGACT00000024759.2">
    <property type="protein sequence ID" value="ENSGACP00000024710.2"/>
    <property type="gene ID" value="ENSGACG00000018695.2"/>
</dbReference>
<evidence type="ECO:0000256" key="13">
    <source>
        <dbReference type="ARBA" id="ARBA00043219"/>
    </source>
</evidence>
<dbReference type="EC" id="2.5.1.59" evidence="3"/>
<dbReference type="GO" id="GO:0005953">
    <property type="term" value="C:CAAX-protein geranylgeranyltransferase complex"/>
    <property type="evidence" value="ECO:0007669"/>
    <property type="project" value="TreeGrafter"/>
</dbReference>
<dbReference type="GO" id="GO:0004660">
    <property type="term" value="F:protein farnesyltransferase activity"/>
    <property type="evidence" value="ECO:0007669"/>
    <property type="project" value="UniProtKB-EC"/>
</dbReference>
<keyword evidence="5" id="KW-0637">Prenyltransferase</keyword>
<keyword evidence="8" id="KW-0460">Magnesium</keyword>
<evidence type="ECO:0000256" key="10">
    <source>
        <dbReference type="ARBA" id="ARBA00041392"/>
    </source>
</evidence>
<evidence type="ECO:0000256" key="5">
    <source>
        <dbReference type="ARBA" id="ARBA00022602"/>
    </source>
</evidence>
<dbReference type="Bgee" id="ENSGACG00000018695">
    <property type="expression patterns" value="Expressed in embryo and 13 other cell types or tissues"/>
</dbReference>
<dbReference type="PANTHER" id="PTHR11129">
    <property type="entry name" value="PROTEIN FARNESYLTRANSFERASE ALPHA SUBUNIT/RAB GERANYLGERANYL TRANSFERASE ALPHA SUBUNIT"/>
    <property type="match status" value="1"/>
</dbReference>
<keyword evidence="15" id="KW-1185">Reference proteome</keyword>
<evidence type="ECO:0000256" key="2">
    <source>
        <dbReference type="ARBA" id="ARBA00006734"/>
    </source>
</evidence>
<reference evidence="14 15" key="1">
    <citation type="journal article" date="2021" name="G3 (Bethesda)">
        <title>Improved contiguity of the threespine stickleback genome using long-read sequencing.</title>
        <authorList>
            <person name="Nath S."/>
            <person name="Shaw D.E."/>
            <person name="White M.A."/>
        </authorList>
    </citation>
    <scope>NUCLEOTIDE SEQUENCE [LARGE SCALE GENOMIC DNA]</scope>
    <source>
        <strain evidence="14 15">Lake Benthic</strain>
    </source>
</reference>
<evidence type="ECO:0000313" key="15">
    <source>
        <dbReference type="Proteomes" id="UP000007635"/>
    </source>
</evidence>
<evidence type="ECO:0000256" key="1">
    <source>
        <dbReference type="ARBA" id="ARBA00001946"/>
    </source>
</evidence>
<dbReference type="Proteomes" id="UP000007635">
    <property type="component" value="Chromosome IV"/>
</dbReference>
<organism evidence="14 15">
    <name type="scientific">Gasterosteus aculeatus aculeatus</name>
    <name type="common">three-spined stickleback</name>
    <dbReference type="NCBI Taxonomy" id="481459"/>
    <lineage>
        <taxon>Eukaryota</taxon>
        <taxon>Metazoa</taxon>
        <taxon>Chordata</taxon>
        <taxon>Craniata</taxon>
        <taxon>Vertebrata</taxon>
        <taxon>Euteleostomi</taxon>
        <taxon>Actinopterygii</taxon>
        <taxon>Neopterygii</taxon>
        <taxon>Teleostei</taxon>
        <taxon>Neoteleostei</taxon>
        <taxon>Acanthomorphata</taxon>
        <taxon>Eupercaria</taxon>
        <taxon>Perciformes</taxon>
        <taxon>Cottioidei</taxon>
        <taxon>Gasterosteales</taxon>
        <taxon>Gasterosteidae</taxon>
        <taxon>Gasterosteus</taxon>
    </lineage>
</organism>
<keyword evidence="6" id="KW-0808">Transferase</keyword>
<dbReference type="SUPFAM" id="SSF48439">
    <property type="entry name" value="Protein prenylyltransferase"/>
    <property type="match status" value="1"/>
</dbReference>
<comment type="similarity">
    <text evidence="2">Belongs to the protein prenyltransferase subunit alpha family.</text>
</comment>
<dbReference type="GO" id="GO:0005965">
    <property type="term" value="C:protein farnesyltransferase complex"/>
    <property type="evidence" value="ECO:0007669"/>
    <property type="project" value="TreeGrafter"/>
</dbReference>
<accession>G3Q4A6</accession>
<dbReference type="PANTHER" id="PTHR11129:SF1">
    <property type="entry name" value="PROTEIN FARNESYLTRANSFERASE_GERANYLGERANYLTRANSFERASE TYPE-1 SUBUNIT ALPHA"/>
    <property type="match status" value="1"/>
</dbReference>
<dbReference type="GO" id="GO:0004662">
    <property type="term" value="F:CAAX-protein geranylgeranyltransferase activity"/>
    <property type="evidence" value="ECO:0007669"/>
    <property type="project" value="UniProtKB-EC"/>
</dbReference>
<dbReference type="Gene3D" id="1.25.40.120">
    <property type="entry name" value="Protein prenylyltransferase"/>
    <property type="match status" value="1"/>
</dbReference>
<evidence type="ECO:0000256" key="9">
    <source>
        <dbReference type="ARBA" id="ARBA00040965"/>
    </source>
</evidence>
<evidence type="ECO:0000256" key="8">
    <source>
        <dbReference type="ARBA" id="ARBA00022842"/>
    </source>
</evidence>
<evidence type="ECO:0000313" key="14">
    <source>
        <dbReference type="Ensembl" id="ENSGACP00000024710.2"/>
    </source>
</evidence>
<dbReference type="AlphaFoldDB" id="G3Q4A6"/>